<proteinExistence type="predicted"/>
<evidence type="ECO:0000256" key="1">
    <source>
        <dbReference type="SAM" id="Phobius"/>
    </source>
</evidence>
<feature type="transmembrane region" description="Helical" evidence="1">
    <location>
        <begin position="104"/>
        <end position="126"/>
    </location>
</feature>
<keyword evidence="3" id="KW-1185">Reference proteome</keyword>
<feature type="transmembrane region" description="Helical" evidence="1">
    <location>
        <begin position="69"/>
        <end position="92"/>
    </location>
</feature>
<accession>A0A511V7S8</accession>
<dbReference type="RefSeq" id="WP_146809266.1">
    <property type="nucleotide sequence ID" value="NZ_BJXX01000058.1"/>
</dbReference>
<dbReference type="EMBL" id="BJXX01000058">
    <property type="protein sequence ID" value="GEN33978.1"/>
    <property type="molecule type" value="Genomic_DNA"/>
</dbReference>
<dbReference type="OrthoDB" id="2617300at2"/>
<keyword evidence="1" id="KW-1133">Transmembrane helix</keyword>
<protein>
    <submittedName>
        <fullName evidence="2">Uncharacterized protein</fullName>
    </submittedName>
</protein>
<feature type="transmembrane region" description="Helical" evidence="1">
    <location>
        <begin position="38"/>
        <end position="57"/>
    </location>
</feature>
<feature type="transmembrane region" description="Helical" evidence="1">
    <location>
        <begin position="157"/>
        <end position="179"/>
    </location>
</feature>
<dbReference type="AlphaFoldDB" id="A0A511V7S8"/>
<gene>
    <name evidence="2" type="ORF">ADA01nite_14380</name>
</gene>
<sequence>MESLIAILLLAPLLFVPLLPMFLRYVQGTHAGDEAWKLALFLFLGSAFFFIMIDLFTVPLHVTSGNGNLALLVMAPAVVGIVLFATMVGIFVSRLLRRQGKALIRGFLLGDVLLLGLMIIGEVWFVRDSLAQFDGEAGILAAHLFRFGMLNQYTNTLYFNMFTFLIPILIAALIGGVSAMEEAGDTKRVEKML</sequence>
<organism evidence="2 3">
    <name type="scientific">Aneurinibacillus danicus</name>
    <dbReference type="NCBI Taxonomy" id="267746"/>
    <lineage>
        <taxon>Bacteria</taxon>
        <taxon>Bacillati</taxon>
        <taxon>Bacillota</taxon>
        <taxon>Bacilli</taxon>
        <taxon>Bacillales</taxon>
        <taxon>Paenibacillaceae</taxon>
        <taxon>Aneurinibacillus group</taxon>
        <taxon>Aneurinibacillus</taxon>
    </lineage>
</organism>
<keyword evidence="1" id="KW-0472">Membrane</keyword>
<evidence type="ECO:0000313" key="2">
    <source>
        <dbReference type="EMBL" id="GEN33978.1"/>
    </source>
</evidence>
<dbReference type="Proteomes" id="UP000321157">
    <property type="component" value="Unassembled WGS sequence"/>
</dbReference>
<name>A0A511V7S8_9BACL</name>
<reference evidence="2 3" key="1">
    <citation type="submission" date="2019-07" db="EMBL/GenBank/DDBJ databases">
        <title>Whole genome shotgun sequence of Aneurinibacillus danicus NBRC 102444.</title>
        <authorList>
            <person name="Hosoyama A."/>
            <person name="Uohara A."/>
            <person name="Ohji S."/>
            <person name="Ichikawa N."/>
        </authorList>
    </citation>
    <scope>NUCLEOTIDE SEQUENCE [LARGE SCALE GENOMIC DNA]</scope>
    <source>
        <strain evidence="2 3">NBRC 102444</strain>
    </source>
</reference>
<evidence type="ECO:0000313" key="3">
    <source>
        <dbReference type="Proteomes" id="UP000321157"/>
    </source>
</evidence>
<comment type="caution">
    <text evidence="2">The sequence shown here is derived from an EMBL/GenBank/DDBJ whole genome shotgun (WGS) entry which is preliminary data.</text>
</comment>
<feature type="transmembrane region" description="Helical" evidence="1">
    <location>
        <begin position="6"/>
        <end position="26"/>
    </location>
</feature>
<keyword evidence="1" id="KW-0812">Transmembrane</keyword>